<accession>A0A9D1EB31</accession>
<reference evidence="1" key="2">
    <citation type="journal article" date="2021" name="PeerJ">
        <title>Extensive microbial diversity within the chicken gut microbiome revealed by metagenomics and culture.</title>
        <authorList>
            <person name="Gilroy R."/>
            <person name="Ravi A."/>
            <person name="Getino M."/>
            <person name="Pursley I."/>
            <person name="Horton D.L."/>
            <person name="Alikhan N.F."/>
            <person name="Baker D."/>
            <person name="Gharbi K."/>
            <person name="Hall N."/>
            <person name="Watson M."/>
            <person name="Adriaenssens E.M."/>
            <person name="Foster-Nyarko E."/>
            <person name="Jarju S."/>
            <person name="Secka A."/>
            <person name="Antonio M."/>
            <person name="Oren A."/>
            <person name="Chaudhuri R.R."/>
            <person name="La Ragione R."/>
            <person name="Hildebrand F."/>
            <person name="Pallen M.J."/>
        </authorList>
    </citation>
    <scope>NUCLEOTIDE SEQUENCE</scope>
    <source>
        <strain evidence="1">ChiSjej5B23-6657</strain>
    </source>
</reference>
<comment type="caution">
    <text evidence="1">The sequence shown here is derived from an EMBL/GenBank/DDBJ whole genome shotgun (WGS) entry which is preliminary data.</text>
</comment>
<proteinExistence type="predicted"/>
<name>A0A9D1EB31_9FIRM</name>
<reference evidence="1" key="1">
    <citation type="submission" date="2020-10" db="EMBL/GenBank/DDBJ databases">
        <authorList>
            <person name="Gilroy R."/>
        </authorList>
    </citation>
    <scope>NUCLEOTIDE SEQUENCE</scope>
    <source>
        <strain evidence="1">ChiSjej5B23-6657</strain>
    </source>
</reference>
<gene>
    <name evidence="1" type="ORF">IAA55_09635</name>
</gene>
<dbReference type="Proteomes" id="UP000823912">
    <property type="component" value="Unassembled WGS sequence"/>
</dbReference>
<evidence type="ECO:0000313" key="1">
    <source>
        <dbReference type="EMBL" id="HIR71528.1"/>
    </source>
</evidence>
<dbReference type="InterPro" id="IPR043743">
    <property type="entry name" value="DUF5688"/>
</dbReference>
<dbReference type="AlphaFoldDB" id="A0A9D1EB31"/>
<organism evidence="1 2">
    <name type="scientific">Candidatus Pullilachnospira gallistercoris</name>
    <dbReference type="NCBI Taxonomy" id="2840911"/>
    <lineage>
        <taxon>Bacteria</taxon>
        <taxon>Bacillati</taxon>
        <taxon>Bacillota</taxon>
        <taxon>Clostridia</taxon>
        <taxon>Lachnospirales</taxon>
        <taxon>Lachnospiraceae</taxon>
        <taxon>Lachnospiraceae incertae sedis</taxon>
        <taxon>Candidatus Pullilachnospira</taxon>
    </lineage>
</organism>
<evidence type="ECO:0000313" key="2">
    <source>
        <dbReference type="Proteomes" id="UP000823912"/>
    </source>
</evidence>
<dbReference type="Pfam" id="PF18941">
    <property type="entry name" value="DUF5688"/>
    <property type="match status" value="1"/>
</dbReference>
<protein>
    <submittedName>
        <fullName evidence="1">Uncharacterized protein</fullName>
    </submittedName>
</protein>
<dbReference type="EMBL" id="DVHM01000161">
    <property type="protein sequence ID" value="HIR71528.1"/>
    <property type="molecule type" value="Genomic_DNA"/>
</dbReference>
<sequence length="325" mass="37097">MNSTVAVRAFAEGVTQQIKDYLPEDYQNMQCEVSEQQKNNGVVMTGIVLNMPGQKIAPVVYMEPFYDQIRKGEPMDQIMNRIADVCRQSLSVRELPESLDFADYDSVKDYLTVQVINTKTNQRMLSGVPHKEMEDLSVICRIEFPSPTGEGTGSIKVTHELMSQWEVRPQEVYQQALENAVKNSPPVLMSMDDVLMEMSGLPFETKNLLQMEEGEEIPKEGMYVLSNQTKLNGASVLAYPNLQEQLESVFPQGCYLLPSSLHEMIVVPKEMTVSPKELGEMVREVNKTEVARDEILSDRVYEFDKEKRRLRQVPESIEKAKEMER</sequence>